<organism evidence="2 3">
    <name type="scientific">Noviluteimonas caseinilytica</name>
    <dbReference type="NCBI Taxonomy" id="2675101"/>
    <lineage>
        <taxon>Bacteria</taxon>
        <taxon>Pseudomonadati</taxon>
        <taxon>Pseudomonadota</taxon>
        <taxon>Gammaproteobacteria</taxon>
        <taxon>Lysobacterales</taxon>
        <taxon>Lysobacteraceae</taxon>
        <taxon>Noviluteimonas</taxon>
    </lineage>
</organism>
<feature type="transmembrane region" description="Helical" evidence="1">
    <location>
        <begin position="6"/>
        <end position="25"/>
    </location>
</feature>
<protein>
    <submittedName>
        <fullName evidence="2">Membrane protein</fullName>
    </submittedName>
</protein>
<reference evidence="2 3" key="1">
    <citation type="submission" date="2021-03" db="EMBL/GenBank/DDBJ databases">
        <title>Complete Genome Sequences of Two Lysobacter Strains Isolated from Sea Water (Lysobacter caseinilyticus) and Soil (Lysobacter helvus) in South Korea.</title>
        <authorList>
            <person name="Watanabe Y."/>
            <person name="Arakawa K."/>
        </authorList>
    </citation>
    <scope>NUCLEOTIDE SEQUENCE [LARGE SCALE GENOMIC DNA]</scope>
    <source>
        <strain evidence="2 3">KVB24</strain>
    </source>
</reference>
<dbReference type="Proteomes" id="UP000681317">
    <property type="component" value="Chromosome"/>
</dbReference>
<dbReference type="RefSeq" id="WP_213434470.1">
    <property type="nucleotide sequence ID" value="NZ_AP024545.1"/>
</dbReference>
<accession>A0ABN6FV82</accession>
<dbReference type="EMBL" id="AP024545">
    <property type="protein sequence ID" value="BCT93560.1"/>
    <property type="molecule type" value="Genomic_DNA"/>
</dbReference>
<evidence type="ECO:0000313" key="2">
    <source>
        <dbReference type="EMBL" id="BCT93560.1"/>
    </source>
</evidence>
<dbReference type="InterPro" id="IPR025333">
    <property type="entry name" value="DUF4239"/>
</dbReference>
<feature type="transmembrane region" description="Helical" evidence="1">
    <location>
        <begin position="180"/>
        <end position="198"/>
    </location>
</feature>
<keyword evidence="1" id="KW-0812">Transmembrane</keyword>
<sequence>MLTTLAIALSFIVLAFLAAALPSAFMRRRYGHEQPAETRELGREVTARIGVLHGLILGLVFGQVVAQDNDLRNGIQAEAAAVEQVWYDAARYGGAPQLQRAAEAYMHAVVERDWPRQQAQAQVSDEGWRAWRTMLDASLALEPGNRRQSLLASSIHAEVLQIQRLRQVRGYHSAALPFEFWFAAIVGLVLIGAVMFVHQADRKHLALVGAYSTYAGLVLFMIWDLSQPYKGMIGIGPEAFVQALESIRSGI</sequence>
<evidence type="ECO:0000313" key="3">
    <source>
        <dbReference type="Proteomes" id="UP000681317"/>
    </source>
</evidence>
<feature type="transmembrane region" description="Helical" evidence="1">
    <location>
        <begin position="205"/>
        <end position="223"/>
    </location>
</feature>
<name>A0ABN6FV82_9GAMM</name>
<keyword evidence="1" id="KW-1133">Transmembrane helix</keyword>
<feature type="transmembrane region" description="Helical" evidence="1">
    <location>
        <begin position="45"/>
        <end position="66"/>
    </location>
</feature>
<keyword evidence="1" id="KW-0472">Membrane</keyword>
<keyword evidence="3" id="KW-1185">Reference proteome</keyword>
<dbReference type="Pfam" id="PF14023">
    <property type="entry name" value="Bestrophin-like"/>
    <property type="match status" value="1"/>
</dbReference>
<evidence type="ECO:0000256" key="1">
    <source>
        <dbReference type="SAM" id="Phobius"/>
    </source>
</evidence>
<gene>
    <name evidence="2" type="ORF">LYSCAS_25840</name>
</gene>
<proteinExistence type="predicted"/>